<dbReference type="SUPFAM" id="SSF49562">
    <property type="entry name" value="C2 domain (Calcium/lipid-binding domain, CaLB)"/>
    <property type="match status" value="1"/>
</dbReference>
<dbReference type="Gene3D" id="2.60.40.1110">
    <property type="match status" value="1"/>
</dbReference>
<dbReference type="Proteomes" id="UP000095280">
    <property type="component" value="Unplaced"/>
</dbReference>
<dbReference type="SMART" id="SM01326">
    <property type="entry name" value="PTEN_C2"/>
    <property type="match status" value="1"/>
</dbReference>
<evidence type="ECO:0000313" key="3">
    <source>
        <dbReference type="WBParaSite" id="maker-uti_cns_0006331-snap-gene-0.5-mRNA-1"/>
    </source>
</evidence>
<name>A0A1I8HJ34_9PLAT</name>
<dbReference type="WBParaSite" id="maker-uti_cns_0006331-snap-gene-0.5-mRNA-1">
    <property type="protein sequence ID" value="maker-uti_cns_0006331-snap-gene-0.5-mRNA-1"/>
    <property type="gene ID" value="maker-uti_cns_0006331-snap-gene-0.5"/>
</dbReference>
<accession>A0A1I8HJ34</accession>
<sequence>QQRQDSRWLSIKRFHDDRLSLSTVPSQKRYVNYFAGLLSGSFRISSRAVYLDRLLLHGLPRGGDGRPMQGHYFVKVYLNLSLVHASPVQSLAAQQIQSDCLVVRVRPHLKLLGDVLIKMYFKRILTAKTWETLFRIQIPSYLVTESVITLYKQDLDLACDDPNFPASSRAELQFSWTGRSLQSGECRSAINHSWHRFRPVSTDSSPDTGGGGLG</sequence>
<keyword evidence="2" id="KW-1185">Reference proteome</keyword>
<reference evidence="3" key="1">
    <citation type="submission" date="2016-11" db="UniProtKB">
        <authorList>
            <consortium name="WormBaseParasite"/>
        </authorList>
    </citation>
    <scope>IDENTIFICATION</scope>
</reference>
<dbReference type="PANTHER" id="PTHR45734:SF10">
    <property type="entry name" value="BLISTERY, ISOFORM A"/>
    <property type="match status" value="1"/>
</dbReference>
<dbReference type="PANTHER" id="PTHR45734">
    <property type="entry name" value="TENSIN"/>
    <property type="match status" value="1"/>
</dbReference>
<dbReference type="PROSITE" id="PS51182">
    <property type="entry name" value="C2_TENSIN"/>
    <property type="match status" value="1"/>
</dbReference>
<dbReference type="AlphaFoldDB" id="A0A1I8HJ34"/>
<proteinExistence type="predicted"/>
<dbReference type="InterPro" id="IPR051484">
    <property type="entry name" value="Tensin_PTEN_phosphatase"/>
</dbReference>
<evidence type="ECO:0000259" key="1">
    <source>
        <dbReference type="PROSITE" id="PS51182"/>
    </source>
</evidence>
<feature type="domain" description="C2 tensin-type" evidence="1">
    <location>
        <begin position="46"/>
        <end position="177"/>
    </location>
</feature>
<dbReference type="InterPro" id="IPR014020">
    <property type="entry name" value="Tensin_C2-dom"/>
</dbReference>
<organism evidence="2 3">
    <name type="scientific">Macrostomum lignano</name>
    <dbReference type="NCBI Taxonomy" id="282301"/>
    <lineage>
        <taxon>Eukaryota</taxon>
        <taxon>Metazoa</taxon>
        <taxon>Spiralia</taxon>
        <taxon>Lophotrochozoa</taxon>
        <taxon>Platyhelminthes</taxon>
        <taxon>Rhabditophora</taxon>
        <taxon>Macrostomorpha</taxon>
        <taxon>Macrostomida</taxon>
        <taxon>Macrostomidae</taxon>
        <taxon>Macrostomum</taxon>
    </lineage>
</organism>
<dbReference type="InterPro" id="IPR035892">
    <property type="entry name" value="C2_domain_sf"/>
</dbReference>
<dbReference type="Pfam" id="PF10409">
    <property type="entry name" value="PTEN_C2"/>
    <property type="match status" value="1"/>
</dbReference>
<dbReference type="GO" id="GO:0005925">
    <property type="term" value="C:focal adhesion"/>
    <property type="evidence" value="ECO:0007669"/>
    <property type="project" value="TreeGrafter"/>
</dbReference>
<protein>
    <submittedName>
        <fullName evidence="3">C2 tensin-type domain-containing protein</fullName>
    </submittedName>
</protein>
<evidence type="ECO:0000313" key="2">
    <source>
        <dbReference type="Proteomes" id="UP000095280"/>
    </source>
</evidence>